<dbReference type="InterPro" id="IPR027417">
    <property type="entry name" value="P-loop_NTPase"/>
</dbReference>
<dbReference type="PROSITE" id="PS51192">
    <property type="entry name" value="HELICASE_ATP_BIND_1"/>
    <property type="match status" value="1"/>
</dbReference>
<gene>
    <name evidence="7" type="primary">hrpB</name>
    <name evidence="7" type="ORF">QJV27_04005</name>
</gene>
<evidence type="ECO:0000259" key="5">
    <source>
        <dbReference type="PROSITE" id="PS51192"/>
    </source>
</evidence>
<dbReference type="Pfam" id="PF08482">
    <property type="entry name" value="HrpB_C"/>
    <property type="match status" value="1"/>
</dbReference>
<dbReference type="NCBIfam" id="TIGR01970">
    <property type="entry name" value="DEAH_box_HrpB"/>
    <property type="match status" value="1"/>
</dbReference>
<dbReference type="PANTHER" id="PTHR43519">
    <property type="entry name" value="ATP-DEPENDENT RNA HELICASE HRPB"/>
    <property type="match status" value="1"/>
</dbReference>
<dbReference type="Gene3D" id="1.20.120.1080">
    <property type="match status" value="1"/>
</dbReference>
<feature type="domain" description="Helicase C-terminal" evidence="6">
    <location>
        <begin position="210"/>
        <end position="373"/>
    </location>
</feature>
<dbReference type="InterPro" id="IPR010225">
    <property type="entry name" value="HrpB"/>
</dbReference>
<dbReference type="SMART" id="SM00487">
    <property type="entry name" value="DEXDc"/>
    <property type="match status" value="1"/>
</dbReference>
<dbReference type="CDD" id="cd17990">
    <property type="entry name" value="DEXHc_HrpB"/>
    <property type="match status" value="1"/>
</dbReference>
<evidence type="ECO:0000259" key="6">
    <source>
        <dbReference type="PROSITE" id="PS51194"/>
    </source>
</evidence>
<dbReference type="InterPro" id="IPR014001">
    <property type="entry name" value="Helicase_ATP-bd"/>
</dbReference>
<name>A0ABT6Q0N6_9PROT</name>
<keyword evidence="2" id="KW-0378">Hydrolase</keyword>
<keyword evidence="1" id="KW-0547">Nucleotide-binding</keyword>
<organism evidence="7 8">
    <name type="scientific">Commensalibacter oyaizuii</name>
    <dbReference type="NCBI Taxonomy" id="3043873"/>
    <lineage>
        <taxon>Bacteria</taxon>
        <taxon>Pseudomonadati</taxon>
        <taxon>Pseudomonadota</taxon>
        <taxon>Alphaproteobacteria</taxon>
        <taxon>Acetobacterales</taxon>
        <taxon>Acetobacteraceae</taxon>
    </lineage>
</organism>
<dbReference type="PROSITE" id="PS51194">
    <property type="entry name" value="HELICASE_CTER"/>
    <property type="match status" value="1"/>
</dbReference>
<dbReference type="InterPro" id="IPR049614">
    <property type="entry name" value="HrpB_DEXH"/>
</dbReference>
<evidence type="ECO:0000256" key="4">
    <source>
        <dbReference type="ARBA" id="ARBA00022840"/>
    </source>
</evidence>
<dbReference type="RefSeq" id="WP_281447684.1">
    <property type="nucleotide sequence ID" value="NZ_JASBAO010000001.1"/>
</dbReference>
<dbReference type="Gene3D" id="3.40.50.300">
    <property type="entry name" value="P-loop containing nucleotide triphosphate hydrolases"/>
    <property type="match status" value="2"/>
</dbReference>
<dbReference type="Pfam" id="PF00271">
    <property type="entry name" value="Helicase_C"/>
    <property type="match status" value="1"/>
</dbReference>
<dbReference type="SMART" id="SM00847">
    <property type="entry name" value="HA2"/>
    <property type="match status" value="1"/>
</dbReference>
<accession>A0ABT6Q0N6</accession>
<keyword evidence="4" id="KW-0067">ATP-binding</keyword>
<evidence type="ECO:0000256" key="1">
    <source>
        <dbReference type="ARBA" id="ARBA00022741"/>
    </source>
</evidence>
<dbReference type="InterPro" id="IPR011545">
    <property type="entry name" value="DEAD/DEAH_box_helicase_dom"/>
</dbReference>
<evidence type="ECO:0000256" key="3">
    <source>
        <dbReference type="ARBA" id="ARBA00022806"/>
    </source>
</evidence>
<sequence length="830" mass="93532">MYNIKNIDLPIQSILPRLYEHLNHHTNVILVAPPGTGKTSLVPLSLLDASWKQEKKLIMLEPRRIATRAAAKQMSFLCQEEIGQTIGYRTRMEKAISPKTTIEVVTQGLFLRHLLNNPLLDDVAGVIFDEIHERSLDADMCLGLCRNLQQHLRPDLRLIAMSATPALSNLQQILDCEVLESKNDIHPITIHHRKRDLTHFRDLPTVMAAEITQSYHQDQGNILAFLPGAGEIHKTASLLHLPNAEILPLYGDLPSQEQDKALHLPAGHHKRRIVLSTSIAETSLTVPGVRIVVDGGFRRVPQLNADTGLTRLQTQRISKAAATQRAGRAGREGPGIVYKLWTNATERALPLHDRPEILEAELSEFLLICQTWSEIMGISIQDIPLPDSPAIGVIEAAKDLLILLGAMNNDGTITAFGKKIAQFGAHPRMAAMMLSASSPAEKALAADIAALLEERDPLRHEEQAFVDIKTRLQWLNHFPPSRQDQGLWHRLRKVSQDYRKRLRLDQISSPAKDPALLICAAFPDRLAQRRSDLGSFRLAGGGSAYLSTQDPFAKENLLAVASVHVNKRTNICLATPIHPIVLMQFLENKAQIEQETALDTVSGKVIMRERLRFGRLVLQDRNVPANAQAAFPVLLQYVCNHLTKVLNWTDQAKQLQARCQFARDHLKREDIPDLSEESLKANREIWLSPWLDGLTSLEEIQQLNLMQILENYLGYSLCQELDKMLPKSILLKNRHFTIDYTQPHPVISAHAHYFYGINETPTIAKGQIALQCCLLSPANRPQAITNNLQRFWNEGWKDMRRDMRGRYPKHDWPENPATVILPVTPQKSQR</sequence>
<dbReference type="SUPFAM" id="SSF52540">
    <property type="entry name" value="P-loop containing nucleoside triphosphate hydrolases"/>
    <property type="match status" value="1"/>
</dbReference>
<keyword evidence="3 7" id="KW-0347">Helicase</keyword>
<evidence type="ECO:0000313" key="7">
    <source>
        <dbReference type="EMBL" id="MDI2090550.1"/>
    </source>
</evidence>
<dbReference type="PANTHER" id="PTHR43519:SF1">
    <property type="entry name" value="ATP-DEPENDENT RNA HELICASE HRPB"/>
    <property type="match status" value="1"/>
</dbReference>
<dbReference type="InterPro" id="IPR007502">
    <property type="entry name" value="Helicase-assoc_dom"/>
</dbReference>
<reference evidence="7" key="1">
    <citation type="submission" date="2023-05" db="EMBL/GenBank/DDBJ databases">
        <title>Whole genome sequence of Commensalibacter sp.</title>
        <authorList>
            <person name="Charoenyingcharoen P."/>
            <person name="Yukphan P."/>
        </authorList>
    </citation>
    <scope>NUCLEOTIDE SEQUENCE</scope>
    <source>
        <strain evidence="7">TBRC 16381</strain>
    </source>
</reference>
<comment type="caution">
    <text evidence="7">The sequence shown here is derived from an EMBL/GenBank/DDBJ whole genome shotgun (WGS) entry which is preliminary data.</text>
</comment>
<dbReference type="InterPro" id="IPR001650">
    <property type="entry name" value="Helicase_C-like"/>
</dbReference>
<feature type="domain" description="Helicase ATP-binding" evidence="5">
    <location>
        <begin position="19"/>
        <end position="183"/>
    </location>
</feature>
<dbReference type="InterPro" id="IPR013689">
    <property type="entry name" value="RNA_helicase_ATP-dep_HrpB_C"/>
</dbReference>
<keyword evidence="8" id="KW-1185">Reference proteome</keyword>
<dbReference type="SMART" id="SM00490">
    <property type="entry name" value="HELICc"/>
    <property type="match status" value="1"/>
</dbReference>
<dbReference type="GO" id="GO:0004386">
    <property type="term" value="F:helicase activity"/>
    <property type="evidence" value="ECO:0007669"/>
    <property type="project" value="UniProtKB-KW"/>
</dbReference>
<protein>
    <submittedName>
        <fullName evidence="7">ATP-dependent helicase HrpB</fullName>
    </submittedName>
</protein>
<evidence type="ECO:0000256" key="2">
    <source>
        <dbReference type="ARBA" id="ARBA00022801"/>
    </source>
</evidence>
<dbReference type="PIRSF" id="PIRSF005496">
    <property type="entry name" value="ATP_hel_hrpB"/>
    <property type="match status" value="1"/>
</dbReference>
<dbReference type="InterPro" id="IPR002464">
    <property type="entry name" value="DNA/RNA_helicase_DEAH_CS"/>
</dbReference>
<dbReference type="EMBL" id="JASBAO010000001">
    <property type="protein sequence ID" value="MDI2090550.1"/>
    <property type="molecule type" value="Genomic_DNA"/>
</dbReference>
<proteinExistence type="predicted"/>
<dbReference type="PROSITE" id="PS00690">
    <property type="entry name" value="DEAH_ATP_HELICASE"/>
    <property type="match status" value="1"/>
</dbReference>
<evidence type="ECO:0000313" key="8">
    <source>
        <dbReference type="Proteomes" id="UP001431634"/>
    </source>
</evidence>
<dbReference type="CDD" id="cd18791">
    <property type="entry name" value="SF2_C_RHA"/>
    <property type="match status" value="1"/>
</dbReference>
<dbReference type="Proteomes" id="UP001431634">
    <property type="component" value="Unassembled WGS sequence"/>
</dbReference>
<dbReference type="Pfam" id="PF00270">
    <property type="entry name" value="DEAD"/>
    <property type="match status" value="1"/>
</dbReference>